<accession>A0AAV4VW74</accession>
<feature type="region of interest" description="Disordered" evidence="1">
    <location>
        <begin position="1"/>
        <end position="59"/>
    </location>
</feature>
<dbReference type="Proteomes" id="UP001054945">
    <property type="component" value="Unassembled WGS sequence"/>
</dbReference>
<reference evidence="2 3" key="1">
    <citation type="submission" date="2021-06" db="EMBL/GenBank/DDBJ databases">
        <title>Caerostris extrusa draft genome.</title>
        <authorList>
            <person name="Kono N."/>
            <person name="Arakawa K."/>
        </authorList>
    </citation>
    <scope>NUCLEOTIDE SEQUENCE [LARGE SCALE GENOMIC DNA]</scope>
</reference>
<name>A0AAV4VW74_CAEEX</name>
<organism evidence="2 3">
    <name type="scientific">Caerostris extrusa</name>
    <name type="common">Bark spider</name>
    <name type="synonym">Caerostris bankana</name>
    <dbReference type="NCBI Taxonomy" id="172846"/>
    <lineage>
        <taxon>Eukaryota</taxon>
        <taxon>Metazoa</taxon>
        <taxon>Ecdysozoa</taxon>
        <taxon>Arthropoda</taxon>
        <taxon>Chelicerata</taxon>
        <taxon>Arachnida</taxon>
        <taxon>Araneae</taxon>
        <taxon>Araneomorphae</taxon>
        <taxon>Entelegynae</taxon>
        <taxon>Araneoidea</taxon>
        <taxon>Araneidae</taxon>
        <taxon>Caerostris</taxon>
    </lineage>
</organism>
<dbReference type="AlphaFoldDB" id="A0AAV4VW74"/>
<evidence type="ECO:0000256" key="1">
    <source>
        <dbReference type="SAM" id="MobiDB-lite"/>
    </source>
</evidence>
<evidence type="ECO:0000313" key="3">
    <source>
        <dbReference type="Proteomes" id="UP001054945"/>
    </source>
</evidence>
<evidence type="ECO:0000313" key="2">
    <source>
        <dbReference type="EMBL" id="GIY74691.1"/>
    </source>
</evidence>
<proteinExistence type="predicted"/>
<keyword evidence="3" id="KW-1185">Reference proteome</keyword>
<feature type="compositionally biased region" description="Basic and acidic residues" evidence="1">
    <location>
        <begin position="24"/>
        <end position="42"/>
    </location>
</feature>
<comment type="caution">
    <text evidence="2">The sequence shown here is derived from an EMBL/GenBank/DDBJ whole genome shotgun (WGS) entry which is preliminary data.</text>
</comment>
<protein>
    <submittedName>
        <fullName evidence="2">Uncharacterized protein</fullName>
    </submittedName>
</protein>
<gene>
    <name evidence="2" type="ORF">CEXT_731251</name>
</gene>
<sequence length="142" mass="16281">MCVVPAWKKGASRRTQPWGAARESSTREKRTRKEREREERGMGKMSVKAKPKQADSQKTQLVLADSAVQTLESRTEVEQCMATVLSFHMPPFGICRNCPQERMVQYFHAVSSRGFHAFRVKVRKSERVGANKVTDEAIRNRQ</sequence>
<dbReference type="EMBL" id="BPLR01015245">
    <property type="protein sequence ID" value="GIY74691.1"/>
    <property type="molecule type" value="Genomic_DNA"/>
</dbReference>